<gene>
    <name evidence="3" type="ORF">GCM10009001_30180</name>
</gene>
<accession>A0ABN1GGB9</accession>
<sequence length="77" mass="8897">MFILPIFLVISLATVLTLMIFIACKIAITGKIPRSYYTPLEAAYGQDKEFHEEVQQEEQEDEDENGDDKDKNIKYPQ</sequence>
<proteinExistence type="predicted"/>
<keyword evidence="2" id="KW-1133">Transmembrane helix</keyword>
<keyword evidence="2" id="KW-0812">Transmembrane</keyword>
<evidence type="ECO:0000256" key="1">
    <source>
        <dbReference type="SAM" id="MobiDB-lite"/>
    </source>
</evidence>
<protein>
    <recommendedName>
        <fullName evidence="5">DUF3951 domain-containing protein</fullName>
    </recommendedName>
</protein>
<evidence type="ECO:0000313" key="4">
    <source>
        <dbReference type="Proteomes" id="UP001500866"/>
    </source>
</evidence>
<evidence type="ECO:0000256" key="2">
    <source>
        <dbReference type="SAM" id="Phobius"/>
    </source>
</evidence>
<evidence type="ECO:0008006" key="5">
    <source>
        <dbReference type="Google" id="ProtNLM"/>
    </source>
</evidence>
<name>A0ABN1GGB9_9BACI</name>
<feature type="compositionally biased region" description="Acidic residues" evidence="1">
    <location>
        <begin position="55"/>
        <end position="67"/>
    </location>
</feature>
<reference evidence="3 4" key="1">
    <citation type="journal article" date="2019" name="Int. J. Syst. Evol. Microbiol.">
        <title>The Global Catalogue of Microorganisms (GCM) 10K type strain sequencing project: providing services to taxonomists for standard genome sequencing and annotation.</title>
        <authorList>
            <consortium name="The Broad Institute Genomics Platform"/>
            <consortium name="The Broad Institute Genome Sequencing Center for Infectious Disease"/>
            <person name="Wu L."/>
            <person name="Ma J."/>
        </authorList>
    </citation>
    <scope>NUCLEOTIDE SEQUENCE [LARGE SCALE GENOMIC DNA]</scope>
    <source>
        <strain evidence="3 4">JCM 15395</strain>
    </source>
</reference>
<keyword evidence="2" id="KW-0472">Membrane</keyword>
<keyword evidence="4" id="KW-1185">Reference proteome</keyword>
<feature type="region of interest" description="Disordered" evidence="1">
    <location>
        <begin position="48"/>
        <end position="77"/>
    </location>
</feature>
<feature type="transmembrane region" description="Helical" evidence="2">
    <location>
        <begin position="6"/>
        <end position="28"/>
    </location>
</feature>
<organism evidence="3 4">
    <name type="scientific">Virgibacillus siamensis</name>
    <dbReference type="NCBI Taxonomy" id="480071"/>
    <lineage>
        <taxon>Bacteria</taxon>
        <taxon>Bacillati</taxon>
        <taxon>Bacillota</taxon>
        <taxon>Bacilli</taxon>
        <taxon>Bacillales</taxon>
        <taxon>Bacillaceae</taxon>
        <taxon>Virgibacillus</taxon>
    </lineage>
</organism>
<dbReference type="RefSeq" id="WP_343814934.1">
    <property type="nucleotide sequence ID" value="NZ_BAAADS010000025.1"/>
</dbReference>
<comment type="caution">
    <text evidence="3">The sequence shown here is derived from an EMBL/GenBank/DDBJ whole genome shotgun (WGS) entry which is preliminary data.</text>
</comment>
<evidence type="ECO:0000313" key="3">
    <source>
        <dbReference type="EMBL" id="GAA0610900.1"/>
    </source>
</evidence>
<feature type="compositionally biased region" description="Basic and acidic residues" evidence="1">
    <location>
        <begin position="68"/>
        <end position="77"/>
    </location>
</feature>
<dbReference type="EMBL" id="BAAADS010000025">
    <property type="protein sequence ID" value="GAA0610900.1"/>
    <property type="molecule type" value="Genomic_DNA"/>
</dbReference>
<dbReference type="Proteomes" id="UP001500866">
    <property type="component" value="Unassembled WGS sequence"/>
</dbReference>